<dbReference type="Proteomes" id="UP000515847">
    <property type="component" value="Chromosome"/>
</dbReference>
<feature type="signal peptide" evidence="2">
    <location>
        <begin position="1"/>
        <end position="23"/>
    </location>
</feature>
<evidence type="ECO:0000256" key="1">
    <source>
        <dbReference type="SAM" id="MobiDB-lite"/>
    </source>
</evidence>
<evidence type="ECO:0000313" key="3">
    <source>
        <dbReference type="EMBL" id="QNB45383.1"/>
    </source>
</evidence>
<dbReference type="EMBL" id="CP045798">
    <property type="protein sequence ID" value="QNB45383.1"/>
    <property type="molecule type" value="Genomic_DNA"/>
</dbReference>
<feature type="region of interest" description="Disordered" evidence="1">
    <location>
        <begin position="336"/>
        <end position="357"/>
    </location>
</feature>
<evidence type="ECO:0000313" key="4">
    <source>
        <dbReference type="Proteomes" id="UP000515847"/>
    </source>
</evidence>
<accession>A0A7G6DZX9</accession>
<proteinExistence type="predicted"/>
<dbReference type="RefSeq" id="WP_187142816.1">
    <property type="nucleotide sequence ID" value="NZ_CP045798.1"/>
</dbReference>
<keyword evidence="4" id="KW-1185">Reference proteome</keyword>
<evidence type="ECO:0000256" key="2">
    <source>
        <dbReference type="SAM" id="SignalP"/>
    </source>
</evidence>
<keyword evidence="2" id="KW-0732">Signal</keyword>
<reference evidence="3 4" key="1">
    <citation type="journal article" date="2019" name="Front. Microbiol.">
        <title>Thermoanaerosceptrum fracticalcis gen. nov. sp. nov., a Novel Fumarate-Fermenting Microorganism From a Deep Fractured Carbonate Aquifer of the US Great Basin.</title>
        <authorList>
            <person name="Hamilton-Brehm S.D."/>
            <person name="Stewart L.E."/>
            <person name="Zavarin M."/>
            <person name="Caldwell M."/>
            <person name="Lawson P.A."/>
            <person name="Onstott T.C."/>
            <person name="Grzymski J."/>
            <person name="Neveux I."/>
            <person name="Lollar B.S."/>
            <person name="Russell C.E."/>
            <person name="Moser D.P."/>
        </authorList>
    </citation>
    <scope>NUCLEOTIDE SEQUENCE [LARGE SCALE GENOMIC DNA]</scope>
    <source>
        <strain evidence="3 4">DRI-13</strain>
    </source>
</reference>
<dbReference type="AlphaFoldDB" id="A0A7G6DZX9"/>
<gene>
    <name evidence="3" type="ORF">BR63_03080</name>
</gene>
<organism evidence="3 4">
    <name type="scientific">Thermanaerosceptrum fracticalcis</name>
    <dbReference type="NCBI Taxonomy" id="1712410"/>
    <lineage>
        <taxon>Bacteria</taxon>
        <taxon>Bacillati</taxon>
        <taxon>Bacillota</taxon>
        <taxon>Clostridia</taxon>
        <taxon>Eubacteriales</taxon>
        <taxon>Peptococcaceae</taxon>
        <taxon>Thermanaerosceptrum</taxon>
    </lineage>
</organism>
<name>A0A7G6DZX9_THEFR</name>
<feature type="chain" id="PRO_5029007079" description="CARDB domain-containing protein" evidence="2">
    <location>
        <begin position="24"/>
        <end position="357"/>
    </location>
</feature>
<protein>
    <recommendedName>
        <fullName evidence="5">CARDB domain-containing protein</fullName>
    </recommendedName>
</protein>
<sequence length="357" mass="41166">MRKVLSVLLVFLLVMSVVKPVAAEEIPGEKPEVKICTVIDLGYHDIWKHSNGVWQNTGYPGQENVIHGKNNEFELQLPEEFRGKYKNLRAEVRQGLIDEAKRKILMKTLKPLFPELYNASWFGGWEGFVKYADMQPQILDAWVEKTNDRFFIKRKINLIDKDAAVNLTKENERNTYGITLSSYQLANGTEGYRWYIPTVIDWYGVEEDLKPVDLLAKLDRSKQPQGKIGQTVTLRGWVKNLGSVEQATDYTWWLPDMSKYNPSPSNLKRYKTVSVTLGPGEEKEVTLNYKIPDTEYTKYLSFIQYRLEVNSFKNKPADEPNWINNFPGPMYIKIIKPEPEPTPPQSGSGLDRPRLAE</sequence>
<dbReference type="KEGG" id="tfr:BR63_03080"/>
<evidence type="ECO:0008006" key="5">
    <source>
        <dbReference type="Google" id="ProtNLM"/>
    </source>
</evidence>